<dbReference type="GO" id="GO:0005886">
    <property type="term" value="C:plasma membrane"/>
    <property type="evidence" value="ECO:0007669"/>
    <property type="project" value="TreeGrafter"/>
</dbReference>
<dbReference type="Proteomes" id="UP000640489">
    <property type="component" value="Unassembled WGS sequence"/>
</dbReference>
<comment type="caution">
    <text evidence="2">The sequence shown here is derived from an EMBL/GenBank/DDBJ whole genome shotgun (WGS) entry which is preliminary data.</text>
</comment>
<feature type="transmembrane region" description="Helical" evidence="1">
    <location>
        <begin position="156"/>
        <end position="176"/>
    </location>
</feature>
<dbReference type="PANTHER" id="PTHR34989">
    <property type="entry name" value="PROTEIN HDED"/>
    <property type="match status" value="1"/>
</dbReference>
<gene>
    <name evidence="2" type="ORF">ISU07_21060</name>
</gene>
<reference evidence="2" key="1">
    <citation type="submission" date="2020-11" db="EMBL/GenBank/DDBJ databases">
        <title>Nocardioides sp. nov., isolated from Soil of Cynanchum wilfordii Hemsley rhizosphere.</title>
        <authorList>
            <person name="Lee J.-S."/>
            <person name="Suh M.K."/>
            <person name="Kim J.-S."/>
        </authorList>
    </citation>
    <scope>NUCLEOTIDE SEQUENCE</scope>
    <source>
        <strain evidence="2">KCTC 19275</strain>
    </source>
</reference>
<dbReference type="Pfam" id="PF03729">
    <property type="entry name" value="DUF308"/>
    <property type="match status" value="2"/>
</dbReference>
<keyword evidence="1" id="KW-0472">Membrane</keyword>
<feature type="transmembrane region" description="Helical" evidence="1">
    <location>
        <begin position="100"/>
        <end position="118"/>
    </location>
</feature>
<dbReference type="InterPro" id="IPR005325">
    <property type="entry name" value="DUF308_memb"/>
</dbReference>
<evidence type="ECO:0000313" key="2">
    <source>
        <dbReference type="EMBL" id="MBF4765628.1"/>
    </source>
</evidence>
<dbReference type="EMBL" id="JADKPN010000017">
    <property type="protein sequence ID" value="MBF4765628.1"/>
    <property type="molecule type" value="Genomic_DNA"/>
</dbReference>
<organism evidence="2 3">
    <name type="scientific">Nocardioides islandensis</name>
    <dbReference type="NCBI Taxonomy" id="433663"/>
    <lineage>
        <taxon>Bacteria</taxon>
        <taxon>Bacillati</taxon>
        <taxon>Actinomycetota</taxon>
        <taxon>Actinomycetes</taxon>
        <taxon>Propionibacteriales</taxon>
        <taxon>Nocardioidaceae</taxon>
        <taxon>Nocardioides</taxon>
    </lineage>
</organism>
<dbReference type="PANTHER" id="PTHR34989:SF1">
    <property type="entry name" value="PROTEIN HDED"/>
    <property type="match status" value="1"/>
</dbReference>
<keyword evidence="3" id="KW-1185">Reference proteome</keyword>
<dbReference type="InterPro" id="IPR052712">
    <property type="entry name" value="Acid_resist_chaperone_HdeD"/>
</dbReference>
<name>A0A930YG75_9ACTN</name>
<proteinExistence type="predicted"/>
<keyword evidence="1" id="KW-1133">Transmembrane helix</keyword>
<protein>
    <submittedName>
        <fullName evidence="2">DUF308 domain-containing protein</fullName>
    </submittedName>
</protein>
<dbReference type="AlphaFoldDB" id="A0A930YG75"/>
<keyword evidence="1" id="KW-0812">Transmembrane</keyword>
<evidence type="ECO:0000313" key="3">
    <source>
        <dbReference type="Proteomes" id="UP000640489"/>
    </source>
</evidence>
<dbReference type="RefSeq" id="WP_194708810.1">
    <property type="nucleotide sequence ID" value="NZ_JADKPN010000017.1"/>
</dbReference>
<evidence type="ECO:0000256" key="1">
    <source>
        <dbReference type="SAM" id="Phobius"/>
    </source>
</evidence>
<sequence length="193" mass="19868">MDLHALCQGRSMLLARGAAAFLIGVVASNNANLTAGALVTLFGVWTLLDGAATVWQAYQPTGPDRSAELTPAVRIVGGIGILVGVLAVLDPGFSDAVLTWVLAAWFAFRAVTEIAVVASRVAGRIRVVLTLVAVADLGLVALLVTHTSGSVADVSLFGGGLASVWGLLLFLLAAFAGKTLKREDVGPRLLAPR</sequence>
<feature type="transmembrane region" description="Helical" evidence="1">
    <location>
        <begin position="125"/>
        <end position="144"/>
    </location>
</feature>
<accession>A0A930YG75</accession>